<evidence type="ECO:0000259" key="6">
    <source>
        <dbReference type="Pfam" id="PF01103"/>
    </source>
</evidence>
<dbReference type="Pfam" id="PF01103">
    <property type="entry name" value="Omp85"/>
    <property type="match status" value="1"/>
</dbReference>
<dbReference type="PANTHER" id="PTHR12815:SF47">
    <property type="entry name" value="TRANSLOCATION AND ASSEMBLY MODULE SUBUNIT TAMA"/>
    <property type="match status" value="1"/>
</dbReference>
<keyword evidence="5" id="KW-0998">Cell outer membrane</keyword>
<dbReference type="Proteomes" id="UP000295221">
    <property type="component" value="Unassembled WGS sequence"/>
</dbReference>
<dbReference type="OrthoDB" id="9814535at2"/>
<accession>A0A4R2GLC2</accession>
<dbReference type="InterPro" id="IPR010827">
    <property type="entry name" value="BamA/TamA_POTRA"/>
</dbReference>
<keyword evidence="4" id="KW-0472">Membrane</keyword>
<dbReference type="Gene3D" id="3.10.20.310">
    <property type="entry name" value="membrane protein fhac"/>
    <property type="match status" value="1"/>
</dbReference>
<keyword evidence="3" id="KW-0732">Signal</keyword>
<dbReference type="InterPro" id="IPR000184">
    <property type="entry name" value="Bac_surfAg_D15"/>
</dbReference>
<evidence type="ECO:0000256" key="5">
    <source>
        <dbReference type="ARBA" id="ARBA00023237"/>
    </source>
</evidence>
<comment type="subcellular location">
    <subcellularLocation>
        <location evidence="1">Membrane</location>
    </subcellularLocation>
</comment>
<organism evidence="8 9">
    <name type="scientific">Natronoflexus pectinivorans</name>
    <dbReference type="NCBI Taxonomy" id="682526"/>
    <lineage>
        <taxon>Bacteria</taxon>
        <taxon>Pseudomonadati</taxon>
        <taxon>Bacteroidota</taxon>
        <taxon>Bacteroidia</taxon>
        <taxon>Marinilabiliales</taxon>
        <taxon>Marinilabiliaceae</taxon>
        <taxon>Natronoflexus</taxon>
    </lineage>
</organism>
<evidence type="ECO:0000256" key="3">
    <source>
        <dbReference type="ARBA" id="ARBA00022729"/>
    </source>
</evidence>
<dbReference type="AlphaFoldDB" id="A0A4R2GLC2"/>
<comment type="caution">
    <text evidence="8">The sequence shown here is derived from an EMBL/GenBank/DDBJ whole genome shotgun (WGS) entry which is preliminary data.</text>
</comment>
<keyword evidence="9" id="KW-1185">Reference proteome</keyword>
<dbReference type="GO" id="GO:0019867">
    <property type="term" value="C:outer membrane"/>
    <property type="evidence" value="ECO:0007669"/>
    <property type="project" value="InterPro"/>
</dbReference>
<reference evidence="8 9" key="1">
    <citation type="submission" date="2019-03" db="EMBL/GenBank/DDBJ databases">
        <title>Genomic Encyclopedia of Type Strains, Phase IV (KMG-IV): sequencing the most valuable type-strain genomes for metagenomic binning, comparative biology and taxonomic classification.</title>
        <authorList>
            <person name="Goeker M."/>
        </authorList>
    </citation>
    <scope>NUCLEOTIDE SEQUENCE [LARGE SCALE GENOMIC DNA]</scope>
    <source>
        <strain evidence="8 9">DSM 24179</strain>
    </source>
</reference>
<evidence type="ECO:0000256" key="2">
    <source>
        <dbReference type="ARBA" id="ARBA00022692"/>
    </source>
</evidence>
<gene>
    <name evidence="8" type="ORF">EV194_102208</name>
</gene>
<feature type="domain" description="POTRA" evidence="7">
    <location>
        <begin position="41"/>
        <end position="150"/>
    </location>
</feature>
<sequence>MIFRTDRANLLVFFIFILFVLLPGCRSTKYVPEGERLLTRVQIRNDARDISRDDLRGYIRQQENLRILGFWKLHLGIYNLSGRDDSKGFNRWLRRIGEAPVIYDSTLVDRSVDQMQLFLRNRGYYLAEVSDTVTFPTRRRARVKYTVESGPRYRLNNVYYRIDDDSIRPYVLSDTTNTFLRRGRGFTVQMHNQERDRITENLRNNGFFNFSREFIYFLADSSVGNHRVNDTLVIIPPPQNMSGRTESGNHARYSIRNVFFQVGIDPQERSIDGIRPDFQADTLFYQGFYFVFEDELDFKPEVLLNSNSIMPGGLFRSSQVERTQILLSDLRIFRYINIRFRELEGEFDEHGNKILDCVIHVVPGKYQSYALEVEGTNSSGNLGAAGNIKYQHKNIFNGAELFTLNTRVARQNQFVMRSGSKEQFNTMEFGAEGSVVFPQFLLPVRIERFRQRYNPKTTIAAAYNYQRRPDYTRTIVNARMGYTWRASRYSTHSFFPLDFNLVNIPSVSDAFKAIIDESFLRYAYEDHLIANLNYTYIFNQQEIGQRWRNFWYLRLSLESAGNILDLMAPLWSENMQDGYNTILGIRYAQYLKADIDVRYHSPIDRYTSLTYRFFGGVGIPYGNLNVLPFEKRYFSGGANSIRAWPVRGLGPGSSSDDRLTWYNQTADIKLEANVEYRFPLFWLLEGALFVDVGNIWGIRPEGSMEDGLFEFDRFYRQLAVGTGFGTRFDFNYFIFRIDTGLKLRDPAELSGDRWIPFSRSYNWNDVAFNFAIGYPF</sequence>
<name>A0A4R2GLC2_9BACT</name>
<evidence type="ECO:0000313" key="9">
    <source>
        <dbReference type="Proteomes" id="UP000295221"/>
    </source>
</evidence>
<dbReference type="EMBL" id="SLWK01000002">
    <property type="protein sequence ID" value="TCO09782.1"/>
    <property type="molecule type" value="Genomic_DNA"/>
</dbReference>
<dbReference type="InterPro" id="IPR039910">
    <property type="entry name" value="D15-like"/>
</dbReference>
<evidence type="ECO:0000256" key="4">
    <source>
        <dbReference type="ARBA" id="ARBA00023136"/>
    </source>
</evidence>
<dbReference type="Pfam" id="PF07244">
    <property type="entry name" value="POTRA"/>
    <property type="match status" value="1"/>
</dbReference>
<evidence type="ECO:0000259" key="7">
    <source>
        <dbReference type="Pfam" id="PF07244"/>
    </source>
</evidence>
<feature type="domain" description="Bacterial surface antigen (D15)" evidence="6">
    <location>
        <begin position="464"/>
        <end position="775"/>
    </location>
</feature>
<dbReference type="Gene3D" id="2.40.160.50">
    <property type="entry name" value="membrane protein fhac: a member of the omp85/tpsb transporter family"/>
    <property type="match status" value="1"/>
</dbReference>
<dbReference type="RefSeq" id="WP_132432574.1">
    <property type="nucleotide sequence ID" value="NZ_SLWK01000002.1"/>
</dbReference>
<keyword evidence="2" id="KW-0812">Transmembrane</keyword>
<protein>
    <submittedName>
        <fullName evidence="8">Outer membrane protein assembly factor BamA</fullName>
    </submittedName>
</protein>
<evidence type="ECO:0000313" key="8">
    <source>
        <dbReference type="EMBL" id="TCO09782.1"/>
    </source>
</evidence>
<evidence type="ECO:0000256" key="1">
    <source>
        <dbReference type="ARBA" id="ARBA00004370"/>
    </source>
</evidence>
<proteinExistence type="predicted"/>
<dbReference type="PANTHER" id="PTHR12815">
    <property type="entry name" value="SORTING AND ASSEMBLY MACHINERY SAMM50 PROTEIN FAMILY MEMBER"/>
    <property type="match status" value="1"/>
</dbReference>